<protein>
    <submittedName>
        <fullName evidence="1">Uncharacterized protein</fullName>
    </submittedName>
</protein>
<dbReference type="EMBL" id="BAABHS010000013">
    <property type="protein sequence ID" value="GAA4969710.1"/>
    <property type="molecule type" value="Genomic_DNA"/>
</dbReference>
<gene>
    <name evidence="1" type="ORF">GCM10023205_38800</name>
</gene>
<proteinExistence type="predicted"/>
<comment type="caution">
    <text evidence="1">The sequence shown here is derived from an EMBL/GenBank/DDBJ whole genome shotgun (WGS) entry which is preliminary data.</text>
</comment>
<evidence type="ECO:0000313" key="2">
    <source>
        <dbReference type="Proteomes" id="UP001500466"/>
    </source>
</evidence>
<evidence type="ECO:0000313" key="1">
    <source>
        <dbReference type="EMBL" id="GAA4969710.1"/>
    </source>
</evidence>
<keyword evidence="2" id="KW-1185">Reference proteome</keyword>
<dbReference type="Proteomes" id="UP001500466">
    <property type="component" value="Unassembled WGS sequence"/>
</dbReference>
<reference evidence="2" key="1">
    <citation type="journal article" date="2019" name="Int. J. Syst. Evol. Microbiol.">
        <title>The Global Catalogue of Microorganisms (GCM) 10K type strain sequencing project: providing services to taxonomists for standard genome sequencing and annotation.</title>
        <authorList>
            <consortium name="The Broad Institute Genomics Platform"/>
            <consortium name="The Broad Institute Genome Sequencing Center for Infectious Disease"/>
            <person name="Wu L."/>
            <person name="Ma J."/>
        </authorList>
    </citation>
    <scope>NUCLEOTIDE SEQUENCE [LARGE SCALE GENOMIC DNA]</scope>
    <source>
        <strain evidence="2">JCM 17986</strain>
    </source>
</reference>
<dbReference type="RefSeq" id="WP_345676811.1">
    <property type="nucleotide sequence ID" value="NZ_BAABHS010000013.1"/>
</dbReference>
<accession>A0ABP9HFH4</accession>
<sequence>MEPISTVLLAGLAGGAGGEAGQGAWTALARLVRREFRRSGTCGEAALSALERSPADPHRARSLTQVLEARAHMDAEFAAELDTWARGTHGDLDLAAAVSAWAAEQGGAGSGPTAAAAGSGA</sequence>
<name>A0ABP9HFH4_9ACTN</name>
<organism evidence="1 2">
    <name type="scientific">Yinghuangia aomiensis</name>
    <dbReference type="NCBI Taxonomy" id="676205"/>
    <lineage>
        <taxon>Bacteria</taxon>
        <taxon>Bacillati</taxon>
        <taxon>Actinomycetota</taxon>
        <taxon>Actinomycetes</taxon>
        <taxon>Kitasatosporales</taxon>
        <taxon>Streptomycetaceae</taxon>
        <taxon>Yinghuangia</taxon>
    </lineage>
</organism>